<dbReference type="Gene3D" id="2.120.10.80">
    <property type="entry name" value="Kelch-type beta propeller"/>
    <property type="match status" value="1"/>
</dbReference>
<sequence length="119" mass="13404">MVNVKRHAAKVGVVYDVEKDTWQDMLEGMIIGWRGLVVAMDEDVMYVVDEANGALRRYDPNKDVWEEIFESERLRGVDQIAVRGGRVCFVCGGEIFVVDVLAVTLRLWVVETPSGLISC</sequence>
<accession>A0A5N5I121</accession>
<proteinExistence type="predicted"/>
<dbReference type="OrthoDB" id="1899182at2759"/>
<dbReference type="InterPro" id="IPR015915">
    <property type="entry name" value="Kelch-typ_b-propeller"/>
</dbReference>
<evidence type="ECO:0000313" key="1">
    <source>
        <dbReference type="EMBL" id="KAB2632102.1"/>
    </source>
</evidence>
<dbReference type="SUPFAM" id="SSF117281">
    <property type="entry name" value="Kelch motif"/>
    <property type="match status" value="1"/>
</dbReference>
<dbReference type="Proteomes" id="UP000327157">
    <property type="component" value="Chromosome 6"/>
</dbReference>
<keyword evidence="2" id="KW-1185">Reference proteome</keyword>
<protein>
    <submittedName>
        <fullName evidence="1">F-box/kelch-repeat protein SKIP25</fullName>
    </submittedName>
</protein>
<reference evidence="1 2" key="1">
    <citation type="submission" date="2019-09" db="EMBL/GenBank/DDBJ databases">
        <authorList>
            <person name="Ou C."/>
        </authorList>
    </citation>
    <scope>NUCLEOTIDE SEQUENCE [LARGE SCALE GENOMIC DNA]</scope>
    <source>
        <strain evidence="1">S2</strain>
        <tissue evidence="1">Leaf</tissue>
    </source>
</reference>
<comment type="caution">
    <text evidence="1">The sequence shown here is derived from an EMBL/GenBank/DDBJ whole genome shotgun (WGS) entry which is preliminary data.</text>
</comment>
<reference evidence="2" key="2">
    <citation type="submission" date="2019-10" db="EMBL/GenBank/DDBJ databases">
        <title>A de novo genome assembly of a pear dwarfing rootstock.</title>
        <authorList>
            <person name="Wang F."/>
            <person name="Wang J."/>
            <person name="Li S."/>
            <person name="Zhang Y."/>
            <person name="Fang M."/>
            <person name="Ma L."/>
            <person name="Zhao Y."/>
            <person name="Jiang S."/>
        </authorList>
    </citation>
    <scope>NUCLEOTIDE SEQUENCE [LARGE SCALE GENOMIC DNA]</scope>
</reference>
<dbReference type="AlphaFoldDB" id="A0A5N5I121"/>
<dbReference type="EMBL" id="SMOL01000120">
    <property type="protein sequence ID" value="KAB2632102.1"/>
    <property type="molecule type" value="Genomic_DNA"/>
</dbReference>
<evidence type="ECO:0000313" key="2">
    <source>
        <dbReference type="Proteomes" id="UP000327157"/>
    </source>
</evidence>
<dbReference type="PANTHER" id="PTHR47590:SF1">
    <property type="entry name" value="F-BOX_KELCH-REPEAT PROTEIN SKIP25"/>
    <property type="match status" value="1"/>
</dbReference>
<name>A0A5N5I121_9ROSA</name>
<gene>
    <name evidence="1" type="ORF">D8674_028349</name>
</gene>
<dbReference type="PANTHER" id="PTHR47590">
    <property type="entry name" value="F-BOX/KELCH-REPEAT PROTEIN SKIP25"/>
    <property type="match status" value="1"/>
</dbReference>
<organism evidence="1 2">
    <name type="scientific">Pyrus ussuriensis x Pyrus communis</name>
    <dbReference type="NCBI Taxonomy" id="2448454"/>
    <lineage>
        <taxon>Eukaryota</taxon>
        <taxon>Viridiplantae</taxon>
        <taxon>Streptophyta</taxon>
        <taxon>Embryophyta</taxon>
        <taxon>Tracheophyta</taxon>
        <taxon>Spermatophyta</taxon>
        <taxon>Magnoliopsida</taxon>
        <taxon>eudicotyledons</taxon>
        <taxon>Gunneridae</taxon>
        <taxon>Pentapetalae</taxon>
        <taxon>rosids</taxon>
        <taxon>fabids</taxon>
        <taxon>Rosales</taxon>
        <taxon>Rosaceae</taxon>
        <taxon>Amygdaloideae</taxon>
        <taxon>Maleae</taxon>
        <taxon>Pyrus</taxon>
    </lineage>
</organism>
<reference evidence="1 2" key="3">
    <citation type="submission" date="2019-11" db="EMBL/GenBank/DDBJ databases">
        <title>A de novo genome assembly of a pear dwarfing rootstock.</title>
        <authorList>
            <person name="Wang F."/>
            <person name="Wang J."/>
            <person name="Li S."/>
            <person name="Zhang Y."/>
            <person name="Fang M."/>
            <person name="Ma L."/>
            <person name="Zhao Y."/>
            <person name="Jiang S."/>
        </authorList>
    </citation>
    <scope>NUCLEOTIDE SEQUENCE [LARGE SCALE GENOMIC DNA]</scope>
    <source>
        <strain evidence="1">S2</strain>
        <tissue evidence="1">Leaf</tissue>
    </source>
</reference>